<protein>
    <submittedName>
        <fullName evidence="1">Uncharacterized protein</fullName>
    </submittedName>
</protein>
<proteinExistence type="predicted"/>
<dbReference type="Proteomes" id="UP001295684">
    <property type="component" value="Unassembled WGS sequence"/>
</dbReference>
<gene>
    <name evidence="1" type="ORF">ECRASSUSDP1_LOCUS13589</name>
</gene>
<name>A0AAD1UMK6_EUPCR</name>
<sequence length="142" mass="16501">MQPILKLSKTYSKETKDIWDDSDMQISEEISDCKTLRPLNHTKQFCNTLKNNKGKIKDEDLFDFARGNIILLQQKSLKHSQIECGNKEVQKTQNSKEPRKYIANPTRATRYLKSSSSALREGTKIMSDLRRVPSFELLKEIH</sequence>
<comment type="caution">
    <text evidence="1">The sequence shown here is derived from an EMBL/GenBank/DDBJ whole genome shotgun (WGS) entry which is preliminary data.</text>
</comment>
<keyword evidence="2" id="KW-1185">Reference proteome</keyword>
<dbReference type="AlphaFoldDB" id="A0AAD1UMK6"/>
<reference evidence="1" key="1">
    <citation type="submission" date="2023-07" db="EMBL/GenBank/DDBJ databases">
        <authorList>
            <consortium name="AG Swart"/>
            <person name="Singh M."/>
            <person name="Singh A."/>
            <person name="Seah K."/>
            <person name="Emmerich C."/>
        </authorList>
    </citation>
    <scope>NUCLEOTIDE SEQUENCE</scope>
    <source>
        <strain evidence="1">DP1</strain>
    </source>
</reference>
<dbReference type="EMBL" id="CAMPGE010013533">
    <property type="protein sequence ID" value="CAI2372261.1"/>
    <property type="molecule type" value="Genomic_DNA"/>
</dbReference>
<organism evidence="1 2">
    <name type="scientific">Euplotes crassus</name>
    <dbReference type="NCBI Taxonomy" id="5936"/>
    <lineage>
        <taxon>Eukaryota</taxon>
        <taxon>Sar</taxon>
        <taxon>Alveolata</taxon>
        <taxon>Ciliophora</taxon>
        <taxon>Intramacronucleata</taxon>
        <taxon>Spirotrichea</taxon>
        <taxon>Hypotrichia</taxon>
        <taxon>Euplotida</taxon>
        <taxon>Euplotidae</taxon>
        <taxon>Moneuplotes</taxon>
    </lineage>
</organism>
<evidence type="ECO:0000313" key="2">
    <source>
        <dbReference type="Proteomes" id="UP001295684"/>
    </source>
</evidence>
<evidence type="ECO:0000313" key="1">
    <source>
        <dbReference type="EMBL" id="CAI2372261.1"/>
    </source>
</evidence>
<accession>A0AAD1UMK6</accession>